<sequence length="907" mass="96789">MLSNTQGAELLGRQRERGTIDRLLRDVRDGRSRVLVLRGEPGVGKTALLDYLIEHALDGRVTRTAGVEPESEIAYAALQQLCAPLIDRLDRLPEPQRAALATAFGLTPGDPPDGLLIGLAVLGLFAEAGSDQPLVCVVDDVQWIDRMSEVILTFVARRLDAESVALVFASRSPGDEQVLNGLPELRVDGLPDADARALLDSVLTGPVDARVRDRIVAETRGNPLALLELPRGLTPAELAFGFGARSATPLVSRVEEGFQRRIAALPADTRRLLLTAAVEPVGDVTLLWRALERLGIGPDVVVPAEAAGLVELGTRVRFRHPLVRSAAWRSAEVAELREVHRALAEVTDPQQDPDRRAWHRAHAAVGPDEEVAGELERSADRAMARGGRAAAASFLERATELTADPERRATLALAAAHARFTAGAPALVPELLAAAELGPLDLLQQASAERLRAQVAFALNPGRTAGPPLLAAARRLETLDPAAARETYLSALGAAVHAGRLGGDDLRRAAEAARAVPAGEDPAGLLLAGLTAWSLDGYAPAAPLLRRALDALTTNEDPGLLWLAGPVAHEVWQDETWHRLTEEAVGFARATGALALLPTALVFRAGALLFEGRFADASDLLDEADALGRATGLAAYPFASLTLAAHRGQELAAVESIEATVKDAGARGEGRLLGLAGFAKAALFNGLGRYPEALEAARQAAEYEDLAVFNWTLGELIEAAARSGEPAAASQARERLAERTAAAGTDWARGVQALADAMAGPPGQAEEHYREAVERLSTTRIGLPLARARLLYGEWLRRENRRGDARVQLRTAHDAFTTMGAEGFAERAGRELVATGETVRKRAPGAREELTSQEAQIARLALSGRTNPEIGAVLFLSPRTVEWHLRKVFIKLGIGSRRELAAALRDR</sequence>
<dbReference type="GO" id="GO:0005737">
    <property type="term" value="C:cytoplasm"/>
    <property type="evidence" value="ECO:0007669"/>
    <property type="project" value="TreeGrafter"/>
</dbReference>
<organism evidence="5 6">
    <name type="scientific">Planotetraspora thailandica</name>
    <dbReference type="NCBI Taxonomy" id="487172"/>
    <lineage>
        <taxon>Bacteria</taxon>
        <taxon>Bacillati</taxon>
        <taxon>Actinomycetota</taxon>
        <taxon>Actinomycetes</taxon>
        <taxon>Streptosporangiales</taxon>
        <taxon>Streptosporangiaceae</taxon>
        <taxon>Planotetraspora</taxon>
    </lineage>
</organism>
<dbReference type="InterPro" id="IPR000792">
    <property type="entry name" value="Tscrpt_reg_LuxR_C"/>
</dbReference>
<dbReference type="AlphaFoldDB" id="A0A8J3V063"/>
<dbReference type="PANTHER" id="PTHR16305:SF35">
    <property type="entry name" value="TRANSCRIPTIONAL ACTIVATOR DOMAIN"/>
    <property type="match status" value="1"/>
</dbReference>
<name>A0A8J3V063_9ACTN</name>
<dbReference type="SUPFAM" id="SSF48452">
    <property type="entry name" value="TPR-like"/>
    <property type="match status" value="1"/>
</dbReference>
<dbReference type="SMART" id="SM00421">
    <property type="entry name" value="HTH_LUXR"/>
    <property type="match status" value="1"/>
</dbReference>
<evidence type="ECO:0000313" key="6">
    <source>
        <dbReference type="Proteomes" id="UP000605992"/>
    </source>
</evidence>
<keyword evidence="2" id="KW-0067">ATP-binding</keyword>
<dbReference type="CDD" id="cd06170">
    <property type="entry name" value="LuxR_C_like"/>
    <property type="match status" value="1"/>
</dbReference>
<dbReference type="Gene3D" id="3.40.50.300">
    <property type="entry name" value="P-loop containing nucleotide triphosphate hydrolases"/>
    <property type="match status" value="1"/>
</dbReference>
<gene>
    <name evidence="5" type="ORF">Pth03_10100</name>
</gene>
<dbReference type="Pfam" id="PF00196">
    <property type="entry name" value="GerE"/>
    <property type="match status" value="1"/>
</dbReference>
<dbReference type="PRINTS" id="PR00038">
    <property type="entry name" value="HTHLUXR"/>
</dbReference>
<dbReference type="SUPFAM" id="SSF52540">
    <property type="entry name" value="P-loop containing nucleoside triphosphate hydrolases"/>
    <property type="match status" value="1"/>
</dbReference>
<accession>A0A8J3V063</accession>
<proteinExistence type="predicted"/>
<evidence type="ECO:0000313" key="5">
    <source>
        <dbReference type="EMBL" id="GII52621.1"/>
    </source>
</evidence>
<keyword evidence="6" id="KW-1185">Reference proteome</keyword>
<dbReference type="InterPro" id="IPR036388">
    <property type="entry name" value="WH-like_DNA-bd_sf"/>
</dbReference>
<evidence type="ECO:0000259" key="4">
    <source>
        <dbReference type="PROSITE" id="PS50043"/>
    </source>
</evidence>
<dbReference type="GO" id="GO:0003677">
    <property type="term" value="F:DNA binding"/>
    <property type="evidence" value="ECO:0007669"/>
    <property type="project" value="InterPro"/>
</dbReference>
<feature type="domain" description="HTH luxR-type" evidence="4">
    <location>
        <begin position="843"/>
        <end position="907"/>
    </location>
</feature>
<dbReference type="RefSeq" id="WP_239118763.1">
    <property type="nucleotide sequence ID" value="NZ_BOOR01000006.1"/>
</dbReference>
<dbReference type="GO" id="GO:0005524">
    <property type="term" value="F:ATP binding"/>
    <property type="evidence" value="ECO:0007669"/>
    <property type="project" value="UniProtKB-KW"/>
</dbReference>
<dbReference type="GO" id="GO:0004016">
    <property type="term" value="F:adenylate cyclase activity"/>
    <property type="evidence" value="ECO:0007669"/>
    <property type="project" value="TreeGrafter"/>
</dbReference>
<evidence type="ECO:0000256" key="2">
    <source>
        <dbReference type="ARBA" id="ARBA00022840"/>
    </source>
</evidence>
<dbReference type="InterPro" id="IPR011990">
    <property type="entry name" value="TPR-like_helical_dom_sf"/>
</dbReference>
<feature type="region of interest" description="Disordered" evidence="3">
    <location>
        <begin position="347"/>
        <end position="372"/>
    </location>
</feature>
<dbReference type="PROSITE" id="PS50043">
    <property type="entry name" value="HTH_LUXR_2"/>
    <property type="match status" value="1"/>
</dbReference>
<protein>
    <submittedName>
        <fullName evidence="5">Transcriptional regulator</fullName>
    </submittedName>
</protein>
<dbReference type="Proteomes" id="UP000605992">
    <property type="component" value="Unassembled WGS sequence"/>
</dbReference>
<evidence type="ECO:0000256" key="1">
    <source>
        <dbReference type="ARBA" id="ARBA00022741"/>
    </source>
</evidence>
<keyword evidence="1" id="KW-0547">Nucleotide-binding</keyword>
<reference evidence="5" key="1">
    <citation type="submission" date="2021-01" db="EMBL/GenBank/DDBJ databases">
        <title>Whole genome shotgun sequence of Planotetraspora thailandica NBRC 104271.</title>
        <authorList>
            <person name="Komaki H."/>
            <person name="Tamura T."/>
        </authorList>
    </citation>
    <scope>NUCLEOTIDE SEQUENCE</scope>
    <source>
        <strain evidence="5">NBRC 104271</strain>
    </source>
</reference>
<dbReference type="InterPro" id="IPR041664">
    <property type="entry name" value="AAA_16"/>
</dbReference>
<evidence type="ECO:0000256" key="3">
    <source>
        <dbReference type="SAM" id="MobiDB-lite"/>
    </source>
</evidence>
<dbReference type="Gene3D" id="1.10.10.10">
    <property type="entry name" value="Winged helix-like DNA-binding domain superfamily/Winged helix DNA-binding domain"/>
    <property type="match status" value="1"/>
</dbReference>
<dbReference type="InterPro" id="IPR016032">
    <property type="entry name" value="Sig_transdc_resp-reg_C-effctor"/>
</dbReference>
<dbReference type="PANTHER" id="PTHR16305">
    <property type="entry name" value="TESTICULAR SOLUBLE ADENYLYL CYCLASE"/>
    <property type="match status" value="1"/>
</dbReference>
<dbReference type="Pfam" id="PF13191">
    <property type="entry name" value="AAA_16"/>
    <property type="match status" value="1"/>
</dbReference>
<dbReference type="InterPro" id="IPR027417">
    <property type="entry name" value="P-loop_NTPase"/>
</dbReference>
<dbReference type="SUPFAM" id="SSF46894">
    <property type="entry name" value="C-terminal effector domain of the bipartite response regulators"/>
    <property type="match status" value="1"/>
</dbReference>
<dbReference type="GO" id="GO:0006355">
    <property type="term" value="P:regulation of DNA-templated transcription"/>
    <property type="evidence" value="ECO:0007669"/>
    <property type="project" value="InterPro"/>
</dbReference>
<comment type="caution">
    <text evidence="5">The sequence shown here is derived from an EMBL/GenBank/DDBJ whole genome shotgun (WGS) entry which is preliminary data.</text>
</comment>
<dbReference type="EMBL" id="BOOR01000006">
    <property type="protein sequence ID" value="GII52621.1"/>
    <property type="molecule type" value="Genomic_DNA"/>
</dbReference>